<name>A0A8H6YRU0_9AGAR</name>
<proteinExistence type="predicted"/>
<evidence type="ECO:0000313" key="2">
    <source>
        <dbReference type="EMBL" id="KAF7364004.1"/>
    </source>
</evidence>
<evidence type="ECO:0000256" key="1">
    <source>
        <dbReference type="SAM" id="MobiDB-lite"/>
    </source>
</evidence>
<gene>
    <name evidence="2" type="ORF">MSAN_01059100</name>
</gene>
<feature type="region of interest" description="Disordered" evidence="1">
    <location>
        <begin position="1"/>
        <end position="25"/>
    </location>
</feature>
<protein>
    <submittedName>
        <fullName evidence="2">Uncharacterized protein</fullName>
    </submittedName>
</protein>
<feature type="compositionally biased region" description="Polar residues" evidence="1">
    <location>
        <begin position="1"/>
        <end position="20"/>
    </location>
</feature>
<organism evidence="2 3">
    <name type="scientific">Mycena sanguinolenta</name>
    <dbReference type="NCBI Taxonomy" id="230812"/>
    <lineage>
        <taxon>Eukaryota</taxon>
        <taxon>Fungi</taxon>
        <taxon>Dikarya</taxon>
        <taxon>Basidiomycota</taxon>
        <taxon>Agaricomycotina</taxon>
        <taxon>Agaricomycetes</taxon>
        <taxon>Agaricomycetidae</taxon>
        <taxon>Agaricales</taxon>
        <taxon>Marasmiineae</taxon>
        <taxon>Mycenaceae</taxon>
        <taxon>Mycena</taxon>
    </lineage>
</organism>
<accession>A0A8H6YRU0</accession>
<comment type="caution">
    <text evidence="2">The sequence shown here is derived from an EMBL/GenBank/DDBJ whole genome shotgun (WGS) entry which is preliminary data.</text>
</comment>
<reference evidence="2" key="1">
    <citation type="submission" date="2020-05" db="EMBL/GenBank/DDBJ databases">
        <title>Mycena genomes resolve the evolution of fungal bioluminescence.</title>
        <authorList>
            <person name="Tsai I.J."/>
        </authorList>
    </citation>
    <scope>NUCLEOTIDE SEQUENCE</scope>
    <source>
        <strain evidence="2">160909Yilan</strain>
    </source>
</reference>
<dbReference type="Proteomes" id="UP000623467">
    <property type="component" value="Unassembled WGS sequence"/>
</dbReference>
<dbReference type="OrthoDB" id="2960565at2759"/>
<dbReference type="EMBL" id="JACAZH010000007">
    <property type="protein sequence ID" value="KAF7364004.1"/>
    <property type="molecule type" value="Genomic_DNA"/>
</dbReference>
<sequence>MSSISSAVHNTDLPTSTAGGNSDDDADALEPVYLVSRPLKLSTAPQPYLKRVGRIIEAVRAEKHLRLQHWGLLIGEHYYHLHKNDETQKISLSMEPFVDVDKHERHTIKVPIWRTHLTHDERVGIAVGVIKVMGNFKSEADVEILDKEGNIVTYRERYRMEGRYIPSLLAKCSLFRGKYNALSNNCVDFTINYLCQIIGRSKVQGNIHWVAGKWSKMVRKRGFVELVKFLWELLDFVDLFEFYLFLFWPGAGPMLVSIKLIKLLSIFLNINHISILDRKLASLQMKHLRDPTTGISAMPSRPKGIARSFRFLKSCRARTKLN</sequence>
<dbReference type="AlphaFoldDB" id="A0A8H6YRU0"/>
<evidence type="ECO:0000313" key="3">
    <source>
        <dbReference type="Proteomes" id="UP000623467"/>
    </source>
</evidence>
<keyword evidence="3" id="KW-1185">Reference proteome</keyword>